<sequence length="107" mass="11837">MGSKPAGFLALYQDKNTEANLPELQAQKHTDFRVIDKNQILVQKKVWYTQRHCSESDKGEGGTIVRLSVAIQLGILASLVLGQSARMRQKEHAPLHGWGIGEIVQTG</sequence>
<evidence type="ECO:0000313" key="1">
    <source>
        <dbReference type="EMBL" id="CDW76969.1"/>
    </source>
</evidence>
<keyword evidence="2" id="KW-1185">Reference proteome</keyword>
<proteinExistence type="predicted"/>
<evidence type="ECO:0000313" key="2">
    <source>
        <dbReference type="Proteomes" id="UP000039865"/>
    </source>
</evidence>
<dbReference type="AlphaFoldDB" id="A0A078A527"/>
<gene>
    <name evidence="1" type="primary">Contig13879.g14816</name>
    <name evidence="1" type="ORF">STYLEM_5934</name>
</gene>
<protein>
    <submittedName>
        <fullName evidence="1">Uncharacterized protein</fullName>
    </submittedName>
</protein>
<organism evidence="1 2">
    <name type="scientific">Stylonychia lemnae</name>
    <name type="common">Ciliate</name>
    <dbReference type="NCBI Taxonomy" id="5949"/>
    <lineage>
        <taxon>Eukaryota</taxon>
        <taxon>Sar</taxon>
        <taxon>Alveolata</taxon>
        <taxon>Ciliophora</taxon>
        <taxon>Intramacronucleata</taxon>
        <taxon>Spirotrichea</taxon>
        <taxon>Stichotrichia</taxon>
        <taxon>Sporadotrichida</taxon>
        <taxon>Oxytrichidae</taxon>
        <taxon>Stylonychinae</taxon>
        <taxon>Stylonychia</taxon>
    </lineage>
</organism>
<dbReference type="Proteomes" id="UP000039865">
    <property type="component" value="Unassembled WGS sequence"/>
</dbReference>
<reference evidence="1 2" key="1">
    <citation type="submission" date="2014-06" db="EMBL/GenBank/DDBJ databases">
        <authorList>
            <person name="Swart Estienne"/>
        </authorList>
    </citation>
    <scope>NUCLEOTIDE SEQUENCE [LARGE SCALE GENOMIC DNA]</scope>
    <source>
        <strain evidence="1 2">130c</strain>
    </source>
</reference>
<dbReference type="InParanoid" id="A0A078A527"/>
<dbReference type="EMBL" id="CCKQ01005712">
    <property type="protein sequence ID" value="CDW76969.1"/>
    <property type="molecule type" value="Genomic_DNA"/>
</dbReference>
<accession>A0A078A527</accession>
<name>A0A078A527_STYLE</name>